<evidence type="ECO:0000256" key="7">
    <source>
        <dbReference type="ARBA" id="ARBA00023136"/>
    </source>
</evidence>
<keyword evidence="10" id="KW-1185">Reference proteome</keyword>
<dbReference type="SUPFAM" id="SSF144083">
    <property type="entry name" value="Magnesium transport protein CorA, transmembrane region"/>
    <property type="match status" value="1"/>
</dbReference>
<sequence length="354" mass="41435">MQKLVKSRSNTIGMPPGTLVHIGEKKRESTLMTLVEYDEASFRQKNLGFQELESLETRETGIRWLHVEGLSQVEVLEAIGRLFSLHPLILEDILNTDQRPKIDVNDDYIYVSAKMLSYQKEPGEFDIEQVSFILGENYVVSIAEKDTDVFEPIIKRLQQGMSRFRKLGSDYLVYSLLDVIVDNYFSVLEAFGDEVEIVEDEMVVRTSRQTLRTIHKLKRQILFLHKSVWPLREVLSFLERGESLLVRETTEIYIRDLYDHVVQVMDTTETLRDILSSMLDVYLSSSSNRMNEIMKVLTIISTVFMPLSFIVGVYGMNFKNMPELDWPWMYPLLWLVMIGISISMLIYFKRKKWW</sequence>
<accession>A0A1V4SMB7</accession>
<protein>
    <recommendedName>
        <fullName evidence="8">Magnesium transport protein CorA</fullName>
    </recommendedName>
</protein>
<comment type="function">
    <text evidence="8">Mediates influx of magnesium ions.</text>
</comment>
<dbReference type="PANTHER" id="PTHR46494:SF1">
    <property type="entry name" value="CORA FAMILY METAL ION TRANSPORTER (EUROFUNG)"/>
    <property type="match status" value="1"/>
</dbReference>
<keyword evidence="4 8" id="KW-1003">Cell membrane</keyword>
<evidence type="ECO:0000256" key="6">
    <source>
        <dbReference type="ARBA" id="ARBA00022989"/>
    </source>
</evidence>
<evidence type="ECO:0000256" key="4">
    <source>
        <dbReference type="ARBA" id="ARBA00022475"/>
    </source>
</evidence>
<feature type="transmembrane region" description="Helical" evidence="8">
    <location>
        <begin position="296"/>
        <end position="316"/>
    </location>
</feature>
<gene>
    <name evidence="9" type="primary">corA_2</name>
    <name evidence="8" type="synonym">corA</name>
    <name evidence="9" type="ORF">CLHUN_16700</name>
</gene>
<evidence type="ECO:0000256" key="1">
    <source>
        <dbReference type="ARBA" id="ARBA00004651"/>
    </source>
</evidence>
<dbReference type="CDD" id="cd12828">
    <property type="entry name" value="TmCorA-like_1"/>
    <property type="match status" value="1"/>
</dbReference>
<keyword evidence="8" id="KW-0460">Magnesium</keyword>
<dbReference type="Gene3D" id="3.30.460.20">
    <property type="entry name" value="CorA soluble domain-like"/>
    <property type="match status" value="1"/>
</dbReference>
<keyword evidence="5 8" id="KW-0812">Transmembrane</keyword>
<dbReference type="GO" id="GO:0050897">
    <property type="term" value="F:cobalt ion binding"/>
    <property type="evidence" value="ECO:0007669"/>
    <property type="project" value="TreeGrafter"/>
</dbReference>
<dbReference type="NCBIfam" id="TIGR00383">
    <property type="entry name" value="corA"/>
    <property type="match status" value="1"/>
</dbReference>
<reference evidence="9 10" key="1">
    <citation type="submission" date="2017-03" db="EMBL/GenBank/DDBJ databases">
        <title>Genome sequence of Clostridium hungatei DSM 14427.</title>
        <authorList>
            <person name="Poehlein A."/>
            <person name="Daniel R."/>
        </authorList>
    </citation>
    <scope>NUCLEOTIDE SEQUENCE [LARGE SCALE GENOMIC DNA]</scope>
    <source>
        <strain evidence="9 10">DSM 14427</strain>
    </source>
</reference>
<dbReference type="InterPro" id="IPR004488">
    <property type="entry name" value="Mg/Co-transport_prot_CorA"/>
</dbReference>
<evidence type="ECO:0000313" key="10">
    <source>
        <dbReference type="Proteomes" id="UP000191554"/>
    </source>
</evidence>
<dbReference type="OrthoDB" id="9803416at2"/>
<dbReference type="Gene3D" id="1.20.58.340">
    <property type="entry name" value="Magnesium transport protein CorA, transmembrane region"/>
    <property type="match status" value="2"/>
</dbReference>
<evidence type="ECO:0000256" key="8">
    <source>
        <dbReference type="RuleBase" id="RU362010"/>
    </source>
</evidence>
<dbReference type="RefSeq" id="WP_080064118.1">
    <property type="nucleotide sequence ID" value="NZ_MZGX01000009.1"/>
</dbReference>
<evidence type="ECO:0000256" key="3">
    <source>
        <dbReference type="ARBA" id="ARBA00022448"/>
    </source>
</evidence>
<dbReference type="GO" id="GO:0005886">
    <property type="term" value="C:plasma membrane"/>
    <property type="evidence" value="ECO:0007669"/>
    <property type="project" value="UniProtKB-SubCell"/>
</dbReference>
<comment type="subcellular location">
    <subcellularLocation>
        <location evidence="1">Cell membrane</location>
        <topology evidence="1">Multi-pass membrane protein</topology>
    </subcellularLocation>
    <subcellularLocation>
        <location evidence="8">Membrane</location>
        <topology evidence="8">Multi-pass membrane protein</topology>
    </subcellularLocation>
</comment>
<evidence type="ECO:0000256" key="5">
    <source>
        <dbReference type="ARBA" id="ARBA00022692"/>
    </source>
</evidence>
<comment type="similarity">
    <text evidence="2 8">Belongs to the CorA metal ion transporter (MIT) (TC 1.A.35) family.</text>
</comment>
<dbReference type="PANTHER" id="PTHR46494">
    <property type="entry name" value="CORA FAMILY METAL ION TRANSPORTER (EUROFUNG)"/>
    <property type="match status" value="1"/>
</dbReference>
<keyword evidence="7 8" id="KW-0472">Membrane</keyword>
<organism evidence="9 10">
    <name type="scientific">Ruminiclostridium hungatei</name>
    <name type="common">Clostridium hungatei</name>
    <dbReference type="NCBI Taxonomy" id="48256"/>
    <lineage>
        <taxon>Bacteria</taxon>
        <taxon>Bacillati</taxon>
        <taxon>Bacillota</taxon>
        <taxon>Clostridia</taxon>
        <taxon>Eubacteriales</taxon>
        <taxon>Oscillospiraceae</taxon>
        <taxon>Ruminiclostridium</taxon>
    </lineage>
</organism>
<dbReference type="AlphaFoldDB" id="A0A1V4SMB7"/>
<dbReference type="GO" id="GO:0015087">
    <property type="term" value="F:cobalt ion transmembrane transporter activity"/>
    <property type="evidence" value="ECO:0007669"/>
    <property type="project" value="UniProtKB-UniRule"/>
</dbReference>
<keyword evidence="3 8" id="KW-0813">Transport</keyword>
<dbReference type="InterPro" id="IPR002523">
    <property type="entry name" value="MgTranspt_CorA/ZnTranspt_ZntB"/>
</dbReference>
<feature type="transmembrane region" description="Helical" evidence="8">
    <location>
        <begin position="328"/>
        <end position="348"/>
    </location>
</feature>
<keyword evidence="6 8" id="KW-1133">Transmembrane helix</keyword>
<dbReference type="InterPro" id="IPR045861">
    <property type="entry name" value="CorA_cytoplasmic_dom"/>
</dbReference>
<dbReference type="STRING" id="48256.CLHUN_16700"/>
<evidence type="ECO:0000313" key="9">
    <source>
        <dbReference type="EMBL" id="OPX44371.1"/>
    </source>
</evidence>
<evidence type="ECO:0000256" key="2">
    <source>
        <dbReference type="ARBA" id="ARBA00009765"/>
    </source>
</evidence>
<dbReference type="Pfam" id="PF01544">
    <property type="entry name" value="CorA"/>
    <property type="match status" value="1"/>
</dbReference>
<dbReference type="GO" id="GO:0015095">
    <property type="term" value="F:magnesium ion transmembrane transporter activity"/>
    <property type="evidence" value="ECO:0007669"/>
    <property type="project" value="UniProtKB-UniRule"/>
</dbReference>
<name>A0A1V4SMB7_RUMHU</name>
<dbReference type="FunFam" id="1.20.58.340:FF:000012">
    <property type="entry name" value="Magnesium transport protein CorA"/>
    <property type="match status" value="1"/>
</dbReference>
<comment type="caution">
    <text evidence="9">The sequence shown here is derived from an EMBL/GenBank/DDBJ whole genome shotgun (WGS) entry which is preliminary data.</text>
</comment>
<keyword evidence="8" id="KW-0406">Ion transport</keyword>
<dbReference type="Proteomes" id="UP000191554">
    <property type="component" value="Unassembled WGS sequence"/>
</dbReference>
<dbReference type="EMBL" id="MZGX01000009">
    <property type="protein sequence ID" value="OPX44371.1"/>
    <property type="molecule type" value="Genomic_DNA"/>
</dbReference>
<dbReference type="SUPFAM" id="SSF143865">
    <property type="entry name" value="CorA soluble domain-like"/>
    <property type="match status" value="1"/>
</dbReference>
<proteinExistence type="inferred from homology"/>
<dbReference type="GO" id="GO:0000287">
    <property type="term" value="F:magnesium ion binding"/>
    <property type="evidence" value="ECO:0007669"/>
    <property type="project" value="TreeGrafter"/>
</dbReference>
<dbReference type="InterPro" id="IPR045863">
    <property type="entry name" value="CorA_TM1_TM2"/>
</dbReference>